<evidence type="ECO:0000256" key="30">
    <source>
        <dbReference type="ARBA" id="ARBA00024385"/>
    </source>
</evidence>
<dbReference type="GO" id="GO:0031901">
    <property type="term" value="C:early endosome membrane"/>
    <property type="evidence" value="ECO:0007669"/>
    <property type="project" value="UniProtKB-SubCell"/>
</dbReference>
<protein>
    <recommendedName>
        <fullName evidence="31">ATP-binding cassette sub-family B member 6</fullName>
        <ecNumber evidence="30">7.6.2.5</ecNumber>
    </recommendedName>
    <alternativeName>
        <fullName evidence="32">ABC-type heme transporter ABCB6</fullName>
    </alternativeName>
</protein>
<dbReference type="PROSITE" id="PS00211">
    <property type="entry name" value="ABC_TRANSPORTER_1"/>
    <property type="match status" value="1"/>
</dbReference>
<keyword evidence="13" id="KW-1003">Cell membrane</keyword>
<dbReference type="AlphaFoldDB" id="A0A813MYP8"/>
<dbReference type="Gene3D" id="1.20.1560.10">
    <property type="entry name" value="ABC transporter type 1, transmembrane domain"/>
    <property type="match status" value="1"/>
</dbReference>
<evidence type="ECO:0000259" key="43">
    <source>
        <dbReference type="PROSITE" id="PS50893"/>
    </source>
</evidence>
<dbReference type="GO" id="GO:0032585">
    <property type="term" value="C:multivesicular body membrane"/>
    <property type="evidence" value="ECO:0007669"/>
    <property type="project" value="UniProtKB-SubCell"/>
</dbReference>
<evidence type="ECO:0000256" key="20">
    <source>
        <dbReference type="ARBA" id="ARBA00022840"/>
    </source>
</evidence>
<evidence type="ECO:0000256" key="7">
    <source>
        <dbReference type="ARBA" id="ARBA00004550"/>
    </source>
</evidence>
<evidence type="ECO:0000256" key="29">
    <source>
        <dbReference type="ARBA" id="ARBA00024363"/>
    </source>
</evidence>
<evidence type="ECO:0000256" key="4">
    <source>
        <dbReference type="ARBA" id="ARBA00004374"/>
    </source>
</evidence>
<proteinExistence type="inferred from homology"/>
<feature type="domain" description="ABC transmembrane type-1" evidence="44">
    <location>
        <begin position="332"/>
        <end position="566"/>
    </location>
</feature>
<comment type="subcellular location">
    <subcellularLocation>
        <location evidence="8">Cell membrane</location>
        <topology evidence="8">Multi-pass membrane protein</topology>
    </subcellularLocation>
    <subcellularLocation>
        <location evidence="1">Early endosome membrane</location>
    </subcellularLocation>
    <subcellularLocation>
        <location evidence="6">Endoplasmic reticulum membrane</location>
        <topology evidence="6">Multi-pass membrane protein</topology>
    </subcellularLocation>
    <subcellularLocation>
        <location evidence="3">Endosome membrane</location>
        <topology evidence="3">Multi-pass membrane protein</topology>
    </subcellularLocation>
    <subcellularLocation>
        <location evidence="2">Endosome</location>
        <location evidence="2">Multivesicular body membrane</location>
    </subcellularLocation>
    <subcellularLocation>
        <location evidence="9">Golgi apparatus membrane</location>
        <topology evidence="9">Multi-pass membrane protein</topology>
    </subcellularLocation>
    <subcellularLocation>
        <location evidence="5">Late endosome membrane</location>
    </subcellularLocation>
    <subcellularLocation>
        <location evidence="10">Lysosome membrane</location>
    </subcellularLocation>
    <subcellularLocation>
        <location evidence="28">Melanosome membrane</location>
    </subcellularLocation>
    <subcellularLocation>
        <location evidence="4">Mitochondrion outer membrane</location>
        <topology evidence="4">Multi-pass membrane protein</topology>
    </subcellularLocation>
    <subcellularLocation>
        <location evidence="7">Secreted</location>
        <location evidence="7">Extracellular exosome</location>
    </subcellularLocation>
</comment>
<evidence type="ECO:0000256" key="12">
    <source>
        <dbReference type="ARBA" id="ARBA00022448"/>
    </source>
</evidence>
<comment type="catalytic activity">
    <reaction evidence="36">
        <text>protoporphyrin IX(in) + ATP + H2O = protoporphyrin IX(out) + ADP + phosphate + H(+)</text>
        <dbReference type="Rhea" id="RHEA:61336"/>
        <dbReference type="ChEBI" id="CHEBI:15377"/>
        <dbReference type="ChEBI" id="CHEBI:15378"/>
        <dbReference type="ChEBI" id="CHEBI:30616"/>
        <dbReference type="ChEBI" id="CHEBI:43474"/>
        <dbReference type="ChEBI" id="CHEBI:57306"/>
        <dbReference type="ChEBI" id="CHEBI:456216"/>
    </reaction>
    <physiologicalReaction direction="left-to-right" evidence="36">
        <dbReference type="Rhea" id="RHEA:61337"/>
    </physiologicalReaction>
</comment>
<dbReference type="SUPFAM" id="SSF52540">
    <property type="entry name" value="P-loop containing nucleoside triphosphate hydrolases"/>
    <property type="match status" value="1"/>
</dbReference>
<dbReference type="InterPro" id="IPR036640">
    <property type="entry name" value="ABC1_TM_sf"/>
</dbReference>
<name>A0A813MYP8_9BILA</name>
<evidence type="ECO:0000256" key="13">
    <source>
        <dbReference type="ARBA" id="ARBA00022475"/>
    </source>
</evidence>
<evidence type="ECO:0000256" key="19">
    <source>
        <dbReference type="ARBA" id="ARBA00022824"/>
    </source>
</evidence>
<organism evidence="45 47">
    <name type="scientific">Adineta steineri</name>
    <dbReference type="NCBI Taxonomy" id="433720"/>
    <lineage>
        <taxon>Eukaryota</taxon>
        <taxon>Metazoa</taxon>
        <taxon>Spiralia</taxon>
        <taxon>Gnathifera</taxon>
        <taxon>Rotifera</taxon>
        <taxon>Eurotatoria</taxon>
        <taxon>Bdelloidea</taxon>
        <taxon>Adinetida</taxon>
        <taxon>Adinetidae</taxon>
        <taxon>Adineta</taxon>
    </lineage>
</organism>
<evidence type="ECO:0000259" key="44">
    <source>
        <dbReference type="PROSITE" id="PS50929"/>
    </source>
</evidence>
<keyword evidence="14" id="KW-0964">Secreted</keyword>
<keyword evidence="19" id="KW-0256">Endoplasmic reticulum</keyword>
<evidence type="ECO:0000256" key="6">
    <source>
        <dbReference type="ARBA" id="ARBA00004477"/>
    </source>
</evidence>
<feature type="transmembrane region" description="Helical" evidence="42">
    <location>
        <begin position="541"/>
        <end position="561"/>
    </location>
</feature>
<dbReference type="SMART" id="SM00382">
    <property type="entry name" value="AAA"/>
    <property type="match status" value="1"/>
</dbReference>
<dbReference type="GO" id="GO:0005886">
    <property type="term" value="C:plasma membrane"/>
    <property type="evidence" value="ECO:0007669"/>
    <property type="project" value="UniProtKB-SubCell"/>
</dbReference>
<evidence type="ECO:0000256" key="39">
    <source>
        <dbReference type="ARBA" id="ARBA00048636"/>
    </source>
</evidence>
<dbReference type="Proteomes" id="UP000663844">
    <property type="component" value="Unassembled WGS sequence"/>
</dbReference>
<dbReference type="EMBL" id="CAJOAZ010000434">
    <property type="protein sequence ID" value="CAF3647706.1"/>
    <property type="molecule type" value="Genomic_DNA"/>
</dbReference>
<keyword evidence="22 42" id="KW-1133">Transmembrane helix</keyword>
<feature type="transmembrane region" description="Helical" evidence="42">
    <location>
        <begin position="30"/>
        <end position="49"/>
    </location>
</feature>
<dbReference type="GO" id="GO:0016887">
    <property type="term" value="F:ATP hydrolysis activity"/>
    <property type="evidence" value="ECO:0007669"/>
    <property type="project" value="InterPro"/>
</dbReference>
<feature type="transmembrane region" description="Helical" evidence="42">
    <location>
        <begin position="183"/>
        <end position="201"/>
    </location>
</feature>
<evidence type="ECO:0000256" key="28">
    <source>
        <dbReference type="ARBA" id="ARBA00024320"/>
    </source>
</evidence>
<evidence type="ECO:0000256" key="10">
    <source>
        <dbReference type="ARBA" id="ARBA00004656"/>
    </source>
</evidence>
<dbReference type="SUPFAM" id="SSF90123">
    <property type="entry name" value="ABC transporter transmembrane region"/>
    <property type="match status" value="1"/>
</dbReference>
<dbReference type="EC" id="7.6.2.5" evidence="30"/>
<evidence type="ECO:0000256" key="16">
    <source>
        <dbReference type="ARBA" id="ARBA00022741"/>
    </source>
</evidence>
<dbReference type="PROSITE" id="PS50929">
    <property type="entry name" value="ABC_TM1F"/>
    <property type="match status" value="1"/>
</dbReference>
<gene>
    <name evidence="45" type="ORF">JYZ213_LOCUS1122</name>
    <name evidence="46" type="ORF">OXD698_LOCUS8837</name>
</gene>
<evidence type="ECO:0000256" key="22">
    <source>
        <dbReference type="ARBA" id="ARBA00022989"/>
    </source>
</evidence>
<dbReference type="GO" id="GO:0020037">
    <property type="term" value="F:heme binding"/>
    <property type="evidence" value="ECO:0007669"/>
    <property type="project" value="TreeGrafter"/>
</dbReference>
<evidence type="ECO:0000256" key="11">
    <source>
        <dbReference type="ARBA" id="ARBA00011738"/>
    </source>
</evidence>
<dbReference type="InterPro" id="IPR011527">
    <property type="entry name" value="ABC1_TM_dom"/>
</dbReference>
<dbReference type="InterPro" id="IPR003439">
    <property type="entry name" value="ABC_transporter-like_ATP-bd"/>
</dbReference>
<feature type="transmembrane region" description="Helical" evidence="42">
    <location>
        <begin position="420"/>
        <end position="440"/>
    </location>
</feature>
<evidence type="ECO:0000256" key="1">
    <source>
        <dbReference type="ARBA" id="ARBA00004146"/>
    </source>
</evidence>
<dbReference type="GO" id="GO:0005765">
    <property type="term" value="C:lysosomal membrane"/>
    <property type="evidence" value="ECO:0007669"/>
    <property type="project" value="UniProtKB-SubCell"/>
</dbReference>
<dbReference type="CDD" id="cd18581">
    <property type="entry name" value="ABC_6TM_ABCB6"/>
    <property type="match status" value="1"/>
</dbReference>
<evidence type="ECO:0000313" key="45">
    <source>
        <dbReference type="EMBL" id="CAF0730092.1"/>
    </source>
</evidence>
<keyword evidence="24" id="KW-0496">Mitochondrion</keyword>
<comment type="catalytic activity">
    <reaction evidence="40">
        <text>coproporphyrin I(in) + ATP + H2O = coproporphyrin I(out) + ADP + phosphate + H(+)</text>
        <dbReference type="Rhea" id="RHEA:66768"/>
        <dbReference type="ChEBI" id="CHEBI:15377"/>
        <dbReference type="ChEBI" id="CHEBI:15378"/>
        <dbReference type="ChEBI" id="CHEBI:30616"/>
        <dbReference type="ChEBI" id="CHEBI:43474"/>
        <dbReference type="ChEBI" id="CHEBI:167478"/>
        <dbReference type="ChEBI" id="CHEBI:456216"/>
    </reaction>
    <physiologicalReaction direction="left-to-right" evidence="40">
        <dbReference type="Rhea" id="RHEA:66769"/>
    </physiologicalReaction>
</comment>
<dbReference type="InterPro" id="IPR017871">
    <property type="entry name" value="ABC_transporter-like_CS"/>
</dbReference>
<evidence type="ECO:0000256" key="35">
    <source>
        <dbReference type="ARBA" id="ARBA00047789"/>
    </source>
</evidence>
<evidence type="ECO:0000256" key="17">
    <source>
        <dbReference type="ARBA" id="ARBA00022753"/>
    </source>
</evidence>
<evidence type="ECO:0000256" key="42">
    <source>
        <dbReference type="SAM" id="Phobius"/>
    </source>
</evidence>
<evidence type="ECO:0000256" key="34">
    <source>
        <dbReference type="ARBA" id="ARBA00047753"/>
    </source>
</evidence>
<evidence type="ECO:0000256" key="24">
    <source>
        <dbReference type="ARBA" id="ARBA00023128"/>
    </source>
</evidence>
<keyword evidence="23" id="KW-0333">Golgi apparatus</keyword>
<dbReference type="InterPro" id="IPR003593">
    <property type="entry name" value="AAA+_ATPase"/>
</dbReference>
<dbReference type="GO" id="GO:0005789">
    <property type="term" value="C:endoplasmic reticulum membrane"/>
    <property type="evidence" value="ECO:0007669"/>
    <property type="project" value="UniProtKB-SubCell"/>
</dbReference>
<evidence type="ECO:0000313" key="47">
    <source>
        <dbReference type="Proteomes" id="UP000663845"/>
    </source>
</evidence>
<feature type="transmembrane region" description="Helical" evidence="42">
    <location>
        <begin position="141"/>
        <end position="163"/>
    </location>
</feature>
<keyword evidence="27" id="KW-0458">Lysosome</keyword>
<comment type="similarity">
    <text evidence="29">Belongs to the ABC transporter superfamily. ABCB family. Heavy Metal importer (TC 3.A.1.210) subfamily.</text>
</comment>
<evidence type="ECO:0000256" key="9">
    <source>
        <dbReference type="ARBA" id="ARBA00004653"/>
    </source>
</evidence>
<comment type="catalytic activity">
    <reaction evidence="34">
        <text>coproporphyrinogen III(in) + ATP + H2O = coproporphyrinogen III(out) + ADP + phosphate + H(+)</text>
        <dbReference type="Rhea" id="RHEA:66680"/>
        <dbReference type="ChEBI" id="CHEBI:15377"/>
        <dbReference type="ChEBI" id="CHEBI:15378"/>
        <dbReference type="ChEBI" id="CHEBI:30616"/>
        <dbReference type="ChEBI" id="CHEBI:43474"/>
        <dbReference type="ChEBI" id="CHEBI:57309"/>
        <dbReference type="ChEBI" id="CHEBI:456216"/>
    </reaction>
    <physiologicalReaction direction="left-to-right" evidence="34">
        <dbReference type="Rhea" id="RHEA:66681"/>
    </physiologicalReaction>
</comment>
<dbReference type="GO" id="GO:0000139">
    <property type="term" value="C:Golgi membrane"/>
    <property type="evidence" value="ECO:0007669"/>
    <property type="project" value="UniProtKB-SubCell"/>
</dbReference>
<comment type="subunit">
    <text evidence="11">Homodimer.</text>
</comment>
<evidence type="ECO:0000256" key="32">
    <source>
        <dbReference type="ARBA" id="ARBA00031413"/>
    </source>
</evidence>
<evidence type="ECO:0000256" key="37">
    <source>
        <dbReference type="ARBA" id="ARBA00048455"/>
    </source>
</evidence>
<comment type="catalytic activity">
    <reaction evidence="39">
        <text>coproporphyrin III(in) + ATP + H2O = coproporphyrin III(out) + ADP + phosphate + H(+)</text>
        <dbReference type="Rhea" id="RHEA:66664"/>
        <dbReference type="ChEBI" id="CHEBI:15377"/>
        <dbReference type="ChEBI" id="CHEBI:15378"/>
        <dbReference type="ChEBI" id="CHEBI:30616"/>
        <dbReference type="ChEBI" id="CHEBI:43474"/>
        <dbReference type="ChEBI" id="CHEBI:131725"/>
        <dbReference type="ChEBI" id="CHEBI:456216"/>
    </reaction>
    <physiologicalReaction direction="left-to-right" evidence="39">
        <dbReference type="Rhea" id="RHEA:66665"/>
    </physiologicalReaction>
</comment>
<evidence type="ECO:0000256" key="8">
    <source>
        <dbReference type="ARBA" id="ARBA00004651"/>
    </source>
</evidence>
<keyword evidence="15 42" id="KW-0812">Transmembrane</keyword>
<dbReference type="PROSITE" id="PS50893">
    <property type="entry name" value="ABC_TRANSPORTER_2"/>
    <property type="match status" value="1"/>
</dbReference>
<dbReference type="Pfam" id="PF00005">
    <property type="entry name" value="ABC_tran"/>
    <property type="match status" value="1"/>
</dbReference>
<keyword evidence="18" id="KW-1000">Mitochondrion outer membrane</keyword>
<feature type="transmembrane region" description="Helical" evidence="42">
    <location>
        <begin position="505"/>
        <end position="529"/>
    </location>
</feature>
<sequence>MFCSLNETTSGGGMVVWTDKGFTLCFFDTFTTSILFGFILIFGLIQFIFYKRYGFKIEKEYIDASVLYSLQVILTVLLACEPILLYATETTAFGKTKLPGYTIFRFILRTIAWLFSLIILRIERTKTMPTAQTRGHGLTILSFWCIAVLIELFALISYSSPLWFFQPIIRHDSPIEEIHLVRFGYWIFRLLATISVFCIGIRAPGVPRRRYAVMLNRSQSQVEEDISKESVWSKFFRHSSILAPCIWPRGHFKLQLNIFICVLIVLTGRLLSLEIPRYTKLITDELIQSSNGTTDTFLNLGARLRSPETWPWRLVIILMVLRLIQGAGSFNSGILELLRSTLWTKVDQYTTRTLKLRVFTHLHDLSLAWHLKKKTGEIISIVDRGTDSLDSILNYILFNIFPTIADISIAVVYLIITFNIWFGIIVFGTMLLYLSVTIFVTEWRTKFKKQVNKLNNEMKASVVDSLINFETVKYYGAEKYEVEQYRETIEKYQKAEWTNQLSLQLLNFIQAILITVGLTVGSLYCAWLVSVKHELTVGDYVLFGAYVIQLYGPLNFFGTYYRLIQQAFVDMENMLDLLDIKPDVQDSPFAKDLVINNGMIEFDNVCFHYQNERQILKNVSFSILPGQTLAIVGPSGAGKSTIVRLLFRFYDVQSGSIKIDGTDISVVTQNSLRRSIGVVPQDTVLFNKNILYNIRYGRVTATDREVENAARTAEMHDRINTFPEGYKTIVGERGLKLSGGEKQRVAIARTLLKAPAIVLLDEATSALDTHTERQIQSALQTVCDGRTTLIVAHRLSTISHADVIIVLKEGEVVERGSHDELLTKIDGVYASMWKQQSTSYTNADKPTTISDDSADGQVFAPTNQSHHHHH</sequence>
<evidence type="ECO:0000256" key="38">
    <source>
        <dbReference type="ARBA" id="ARBA00048510"/>
    </source>
</evidence>
<dbReference type="EMBL" id="CAJNOG010000005">
    <property type="protein sequence ID" value="CAF0730092.1"/>
    <property type="molecule type" value="Genomic_DNA"/>
</dbReference>
<evidence type="ECO:0000256" key="2">
    <source>
        <dbReference type="ARBA" id="ARBA00004333"/>
    </source>
</evidence>
<dbReference type="GO" id="GO:0005576">
    <property type="term" value="C:extracellular region"/>
    <property type="evidence" value="ECO:0007669"/>
    <property type="project" value="UniProtKB-SubCell"/>
</dbReference>
<comment type="catalytic activity">
    <reaction evidence="37">
        <text>pheophorbide a(in) + ATP + H2O = pheophorbide a(out) + ADP + phosphate + H(+)</text>
        <dbReference type="Rhea" id="RHEA:61360"/>
        <dbReference type="ChEBI" id="CHEBI:15377"/>
        <dbReference type="ChEBI" id="CHEBI:15378"/>
        <dbReference type="ChEBI" id="CHEBI:30616"/>
        <dbReference type="ChEBI" id="CHEBI:43474"/>
        <dbReference type="ChEBI" id="CHEBI:58687"/>
        <dbReference type="ChEBI" id="CHEBI:456216"/>
    </reaction>
    <physiologicalReaction direction="left-to-right" evidence="37">
        <dbReference type="Rhea" id="RHEA:61361"/>
    </physiologicalReaction>
</comment>
<dbReference type="CDD" id="cd03253">
    <property type="entry name" value="ABCC_ATM1_transporter"/>
    <property type="match status" value="1"/>
</dbReference>
<evidence type="ECO:0000256" key="21">
    <source>
        <dbReference type="ARBA" id="ARBA00022967"/>
    </source>
</evidence>
<evidence type="ECO:0000256" key="40">
    <source>
        <dbReference type="ARBA" id="ARBA00049398"/>
    </source>
</evidence>
<dbReference type="Proteomes" id="UP000663845">
    <property type="component" value="Unassembled WGS sequence"/>
</dbReference>
<evidence type="ECO:0000256" key="33">
    <source>
        <dbReference type="ARBA" id="ARBA00047649"/>
    </source>
</evidence>
<feature type="transmembrane region" description="Helical" evidence="42">
    <location>
        <begin position="61"/>
        <end position="86"/>
    </location>
</feature>
<dbReference type="Gene3D" id="3.40.50.300">
    <property type="entry name" value="P-loop containing nucleotide triphosphate hydrolases"/>
    <property type="match status" value="1"/>
</dbReference>
<evidence type="ECO:0000256" key="25">
    <source>
        <dbReference type="ARBA" id="ARBA00023136"/>
    </source>
</evidence>
<feature type="transmembrane region" description="Helical" evidence="42">
    <location>
        <begin position="98"/>
        <end position="120"/>
    </location>
</feature>
<feature type="transmembrane region" description="Helical" evidence="42">
    <location>
        <begin position="392"/>
        <end position="414"/>
    </location>
</feature>
<keyword evidence="12" id="KW-0813">Transport</keyword>
<feature type="compositionally biased region" description="Polar residues" evidence="41">
    <location>
        <begin position="840"/>
        <end position="851"/>
    </location>
</feature>
<comment type="caution">
    <text evidence="45">The sequence shown here is derived from an EMBL/GenBank/DDBJ whole genome shotgun (WGS) entry which is preliminary data.</text>
</comment>
<evidence type="ECO:0000256" key="36">
    <source>
        <dbReference type="ARBA" id="ARBA00048309"/>
    </source>
</evidence>
<keyword evidence="16" id="KW-0547">Nucleotide-binding</keyword>
<dbReference type="GO" id="GO:0015439">
    <property type="term" value="F:ABC-type heme transporter activity"/>
    <property type="evidence" value="ECO:0007669"/>
    <property type="project" value="UniProtKB-EC"/>
</dbReference>
<dbReference type="GO" id="GO:0005741">
    <property type="term" value="C:mitochondrial outer membrane"/>
    <property type="evidence" value="ECO:0007669"/>
    <property type="project" value="UniProtKB-SubCell"/>
</dbReference>
<keyword evidence="26" id="KW-1015">Disulfide bond</keyword>
<evidence type="ECO:0000256" key="3">
    <source>
        <dbReference type="ARBA" id="ARBA00004337"/>
    </source>
</evidence>
<evidence type="ECO:0000256" key="15">
    <source>
        <dbReference type="ARBA" id="ARBA00022692"/>
    </source>
</evidence>
<keyword evidence="21" id="KW-1278">Translocase</keyword>
<dbReference type="GO" id="GO:0005524">
    <property type="term" value="F:ATP binding"/>
    <property type="evidence" value="ECO:0007669"/>
    <property type="project" value="UniProtKB-KW"/>
</dbReference>
<comment type="catalytic activity">
    <reaction evidence="33">
        <text>heme b(in) + ATP + H2O = heme b(out) + ADP + phosphate + H(+)</text>
        <dbReference type="Rhea" id="RHEA:19261"/>
        <dbReference type="ChEBI" id="CHEBI:15377"/>
        <dbReference type="ChEBI" id="CHEBI:15378"/>
        <dbReference type="ChEBI" id="CHEBI:30616"/>
        <dbReference type="ChEBI" id="CHEBI:43474"/>
        <dbReference type="ChEBI" id="CHEBI:60344"/>
        <dbReference type="ChEBI" id="CHEBI:456216"/>
        <dbReference type="EC" id="7.6.2.5"/>
    </reaction>
    <physiologicalReaction direction="left-to-right" evidence="33">
        <dbReference type="Rhea" id="RHEA:19262"/>
    </physiologicalReaction>
</comment>
<reference evidence="45" key="1">
    <citation type="submission" date="2021-02" db="EMBL/GenBank/DDBJ databases">
        <authorList>
            <person name="Nowell W R."/>
        </authorList>
    </citation>
    <scope>NUCLEOTIDE SEQUENCE</scope>
</reference>
<evidence type="ECO:0000256" key="14">
    <source>
        <dbReference type="ARBA" id="ARBA00022525"/>
    </source>
</evidence>
<evidence type="ECO:0000256" key="41">
    <source>
        <dbReference type="SAM" id="MobiDB-lite"/>
    </source>
</evidence>
<dbReference type="InterPro" id="IPR032410">
    <property type="entry name" value="ABCB6_N"/>
</dbReference>
<dbReference type="PANTHER" id="PTHR24221:SF654">
    <property type="entry name" value="ATP-BINDING CASSETTE SUB-FAMILY B MEMBER 6"/>
    <property type="match status" value="1"/>
</dbReference>
<dbReference type="PANTHER" id="PTHR24221">
    <property type="entry name" value="ATP-BINDING CASSETTE SUB-FAMILY B"/>
    <property type="match status" value="1"/>
</dbReference>
<comment type="catalytic activity">
    <reaction evidence="38">
        <text>uroporphyrin III(in) + ATP + H2O = uroporphyrin III(out) + ADP + phosphate + H(+)</text>
        <dbReference type="Rhea" id="RHEA:66776"/>
        <dbReference type="ChEBI" id="CHEBI:15377"/>
        <dbReference type="ChEBI" id="CHEBI:15378"/>
        <dbReference type="ChEBI" id="CHEBI:30616"/>
        <dbReference type="ChEBI" id="CHEBI:43474"/>
        <dbReference type="ChEBI" id="CHEBI:167479"/>
        <dbReference type="ChEBI" id="CHEBI:456216"/>
    </reaction>
    <physiologicalReaction direction="left-to-right" evidence="38">
        <dbReference type="Rhea" id="RHEA:66777"/>
    </physiologicalReaction>
</comment>
<feature type="region of interest" description="Disordered" evidence="41">
    <location>
        <begin position="840"/>
        <end position="870"/>
    </location>
</feature>
<feature type="domain" description="ABC transporter" evidence="43">
    <location>
        <begin position="600"/>
        <end position="834"/>
    </location>
</feature>
<keyword evidence="25 42" id="KW-0472">Membrane</keyword>
<evidence type="ECO:0000256" key="23">
    <source>
        <dbReference type="ARBA" id="ARBA00023034"/>
    </source>
</evidence>
<evidence type="ECO:0000256" key="27">
    <source>
        <dbReference type="ARBA" id="ARBA00023228"/>
    </source>
</evidence>
<comment type="catalytic activity">
    <reaction evidence="35">
        <text>uroporphyrin I(in) + ATP + H2O = uroporphyrin I(out) + ADP + phosphate + H(+)</text>
        <dbReference type="Rhea" id="RHEA:66772"/>
        <dbReference type="ChEBI" id="CHEBI:15377"/>
        <dbReference type="ChEBI" id="CHEBI:15378"/>
        <dbReference type="ChEBI" id="CHEBI:30616"/>
        <dbReference type="ChEBI" id="CHEBI:43474"/>
        <dbReference type="ChEBI" id="CHEBI:167480"/>
        <dbReference type="ChEBI" id="CHEBI:456216"/>
    </reaction>
    <physiologicalReaction direction="left-to-right" evidence="35">
        <dbReference type="Rhea" id="RHEA:66773"/>
    </physiologicalReaction>
</comment>
<evidence type="ECO:0000256" key="26">
    <source>
        <dbReference type="ARBA" id="ARBA00023157"/>
    </source>
</evidence>
<evidence type="ECO:0000256" key="18">
    <source>
        <dbReference type="ARBA" id="ARBA00022787"/>
    </source>
</evidence>
<evidence type="ECO:0000256" key="5">
    <source>
        <dbReference type="ARBA" id="ARBA00004414"/>
    </source>
</evidence>
<dbReference type="FunFam" id="3.40.50.300:FF:000186">
    <property type="entry name" value="ATP-binding cassette sub-family B member 7, mitochondrial"/>
    <property type="match status" value="1"/>
</dbReference>
<dbReference type="InterPro" id="IPR027417">
    <property type="entry name" value="P-loop_NTPase"/>
</dbReference>
<dbReference type="Pfam" id="PF00664">
    <property type="entry name" value="ABC_membrane"/>
    <property type="match status" value="1"/>
</dbReference>
<keyword evidence="17" id="KW-0967">Endosome</keyword>
<accession>A0A813MYP8</accession>
<evidence type="ECO:0000256" key="31">
    <source>
        <dbReference type="ARBA" id="ARBA00024439"/>
    </source>
</evidence>
<dbReference type="Pfam" id="PF16185">
    <property type="entry name" value="MTABC_N"/>
    <property type="match status" value="1"/>
</dbReference>
<evidence type="ECO:0000313" key="46">
    <source>
        <dbReference type="EMBL" id="CAF3647706.1"/>
    </source>
</evidence>
<keyword evidence="20" id="KW-0067">ATP-binding</keyword>
<dbReference type="InterPro" id="IPR039421">
    <property type="entry name" value="Type_1_exporter"/>
</dbReference>